<protein>
    <submittedName>
        <fullName evidence="1">Uncharacterized protein</fullName>
    </submittedName>
</protein>
<evidence type="ECO:0000313" key="1">
    <source>
        <dbReference type="EMBL" id="KAK3691790.1"/>
    </source>
</evidence>
<comment type="caution">
    <text evidence="1">The sequence shown here is derived from an EMBL/GenBank/DDBJ whole genome shotgun (WGS) entry which is preliminary data.</text>
</comment>
<sequence length="1204" mass="120789">MRSLFATAVCLSIVHTTVARVPHSFRDVEARDALPEQDEQPKSGLFDWVAKLFRRQSSDEICFEDAFYEFTASGEGQVLCQELMNYPDVTVVVDYTPVSTFTNFYTTIVATAGTLERFTPLTTMTVTSTVAATPVKRDAEPVITEGLSMRGVIEENFQVFARQANETYNATVMSASFSSACNCHDYTGTSTVTESYTNEASVTTLRAQRQRTTTLTSTMTAAVRVVYETVTARQVPSSPEASTPPSAPEASTPPSSPSGTAPSVPQSDSKTPTSAAPSYPTPTSAPFTCPDDNNTTVSEMIGNERFDYLVLCDIVLMDDDLYASALSYNTFAECAAACSVVDASFEDPVCQGISYFGPGADPRGNCFLKQSASTLVAAPGIDSALLQSIEVGITDGTVGGTSTEAAPFASQSMVPRDPAQMSSSLSSVLSNSTQSMPMITPYPVIVQSGMLVQAPFTAYSTYVSRGSTFSTGTAFSTEYTSNGVWYSAYYTSYTQAWASATTVYGASETGYSVANTTNSVSEEQSGPNGETTVFTETNSTTFFAGGYNVTVVDSEVTFDQSGAQISSTATTSNFTYMTADTSGGSAGGASGGIISSVPATVSATLSDSFFSTQIVISTSGGTGGAFSILTSGAPTPSITGSIIINTGGTAFSSGFINSGLVTSGGTGGESGTIISGAVSPTPTTISVEFTSGGTEGGFGTIASGLITSPTTVTVEVTSGGTGGEFSNIDSGLVSSTPSPVSVIATSTGTGGASSLIISGDVTSTVAVSSGLLPPSPISVIATSVGTGGASSLIVSGDVTSTGSASSGLFPPSPISVTTISGGSGGESSTLISGDVLSSTGGSFSNTDRPRSGTISGSESVPVGTATPSNSTSSLSTGVSTLVSPTDTAPVASSSGAFSNTDIPRTGTVSETVTLANSTTIPILSRTDGVYTFIPATSTGTAPVGTAPTDSGITDRPSSGTLSVSVPSGSAPTETTTPANSTSPLDIISTSGGFLSFVPNTTPGTASGASSSGAFSNTDRPRSGTISGSTLPAGTESTGLPTTGPLPSGPSPLPPTNETSTTLTLTGTAPIGSSSPSGTAPSGSAPTGTAPSGSVPPSVTAPGASSSGAFSNTDRPRSGIISTTSTATITAPAESTLPFTSPTPTTCDSMAMGTTTMFATTTIYGCYSSCPPWAGGYGGYGDDGPYGGGPEAFGPPAPAIPTEEA</sequence>
<keyword evidence="2" id="KW-1185">Reference proteome</keyword>
<organism evidence="1 2">
    <name type="scientific">Vermiconidia calcicola</name>
    <dbReference type="NCBI Taxonomy" id="1690605"/>
    <lineage>
        <taxon>Eukaryota</taxon>
        <taxon>Fungi</taxon>
        <taxon>Dikarya</taxon>
        <taxon>Ascomycota</taxon>
        <taxon>Pezizomycotina</taxon>
        <taxon>Dothideomycetes</taxon>
        <taxon>Dothideomycetidae</taxon>
        <taxon>Mycosphaerellales</taxon>
        <taxon>Extremaceae</taxon>
        <taxon>Vermiconidia</taxon>
    </lineage>
</organism>
<dbReference type="Proteomes" id="UP001281147">
    <property type="component" value="Unassembled WGS sequence"/>
</dbReference>
<proteinExistence type="predicted"/>
<evidence type="ECO:0000313" key="2">
    <source>
        <dbReference type="Proteomes" id="UP001281147"/>
    </source>
</evidence>
<name>A0ACC3MH96_9PEZI</name>
<accession>A0ACC3MH96</accession>
<gene>
    <name evidence="1" type="ORF">LTR37_018448</name>
</gene>
<reference evidence="1" key="1">
    <citation type="submission" date="2023-07" db="EMBL/GenBank/DDBJ databases">
        <title>Black Yeasts Isolated from many extreme environments.</title>
        <authorList>
            <person name="Coleine C."/>
            <person name="Stajich J.E."/>
            <person name="Selbmann L."/>
        </authorList>
    </citation>
    <scope>NUCLEOTIDE SEQUENCE</scope>
    <source>
        <strain evidence="1">CCFEE 5714</strain>
    </source>
</reference>
<dbReference type="EMBL" id="JAUTXU010000257">
    <property type="protein sequence ID" value="KAK3691790.1"/>
    <property type="molecule type" value="Genomic_DNA"/>
</dbReference>